<keyword evidence="6" id="KW-0630">Potassium</keyword>
<feature type="transmembrane region" description="Helical" evidence="10">
    <location>
        <begin position="415"/>
        <end position="439"/>
    </location>
</feature>
<reference evidence="11 12" key="2">
    <citation type="journal article" date="2013" name="PLoS ONE">
        <title>INDIGO - INtegrated Data Warehouse of MIcrobial GenOmes with Examples from the Red Sea Extremophiles.</title>
        <authorList>
            <person name="Alam I."/>
            <person name="Antunes A."/>
            <person name="Kamau A.A."/>
            <person name="Ba Alawi W."/>
            <person name="Kalkatawi M."/>
            <person name="Stingl U."/>
            <person name="Bajic V.B."/>
        </authorList>
    </citation>
    <scope>NUCLEOTIDE SEQUENCE [LARGE SCALE GENOMIC DNA]</scope>
    <source>
        <strain evidence="11 12">SSD-17B</strain>
    </source>
</reference>
<keyword evidence="9 10" id="KW-0472">Membrane</keyword>
<dbReference type="EC" id="1.3.1.98" evidence="11"/>
<evidence type="ECO:0000256" key="10">
    <source>
        <dbReference type="SAM" id="Phobius"/>
    </source>
</evidence>
<sequence length="458" mass="49453">MGTGVMKRKKMRWQPTQILVVGFASVILAGTILLSLPFASYEGYDIGFWNVLLNAFFTSTSATCVTGLVIVDTSVHWTVFGKTVILLMIQIGGLGIMTSATIFAFALGKKFSIRERLVMQESLNQFNLGGVVRLTQRVLGLTFLIEGIGAFLLMFRFIPKYGVLKGIGYSFFHAISAFCNAGFDLFGKSLVDYSGDPLVNSVILTLIVLGGLGFVVIMEIFKKRKFSKLSLHAKIAVYVTVVLIAVGFIVIFISESFNPNTLANESLGTKIQASLFHAITPRTAGFNTLAMDQLTMTTVFLTIVLMFIGGTSGSTAGGIKTTTFGVLIVLVLSIVKGKDDAEVFKKKIPTNIINKAIAIAALGIGIVVTLALILTITETAMQTGHTFQELFFESVSAFATVGLSLGITADLSWPGQLMIAIAMYFGRVGPLTIFLAFVYKKDKPSGIVKYPEEKVIVG</sequence>
<dbReference type="PANTHER" id="PTHR32024">
    <property type="entry name" value="TRK SYSTEM POTASSIUM UPTAKE PROTEIN TRKG-RELATED"/>
    <property type="match status" value="1"/>
</dbReference>
<keyword evidence="12" id="KW-1185">Reference proteome</keyword>
<accession>U2E6P2</accession>
<feature type="transmembrane region" description="Helical" evidence="10">
    <location>
        <begin position="356"/>
        <end position="378"/>
    </location>
</feature>
<protein>
    <submittedName>
        <fullName evidence="11">UDP-N-acetylmuramate dehydrogenase protein</fullName>
        <ecNumber evidence="11">1.3.1.98</ecNumber>
    </submittedName>
</protein>
<keyword evidence="5 10" id="KW-0812">Transmembrane</keyword>
<dbReference type="FunCoup" id="U2E6P2">
    <property type="interactions" value="190"/>
</dbReference>
<dbReference type="Proteomes" id="UP000005707">
    <property type="component" value="Unassembled WGS sequence"/>
</dbReference>
<dbReference type="InterPro" id="IPR004772">
    <property type="entry name" value="TrkH"/>
</dbReference>
<keyword evidence="8" id="KW-0406">Ion transport</keyword>
<evidence type="ECO:0000256" key="3">
    <source>
        <dbReference type="ARBA" id="ARBA00022475"/>
    </source>
</evidence>
<evidence type="ECO:0000256" key="8">
    <source>
        <dbReference type="ARBA" id="ARBA00023065"/>
    </source>
</evidence>
<dbReference type="eggNOG" id="COG0168">
    <property type="taxonomic scope" value="Bacteria"/>
</dbReference>
<dbReference type="InParanoid" id="U2E6P2"/>
<dbReference type="RefSeq" id="WP_008825955.1">
    <property type="nucleotide sequence ID" value="NZ_AFNU02000025.1"/>
</dbReference>
<feature type="transmembrane region" description="Helical" evidence="10">
    <location>
        <begin position="198"/>
        <end position="221"/>
    </location>
</feature>
<dbReference type="GO" id="GO:0015379">
    <property type="term" value="F:potassium:chloride symporter activity"/>
    <property type="evidence" value="ECO:0007669"/>
    <property type="project" value="InterPro"/>
</dbReference>
<feature type="transmembrane region" description="Helical" evidence="10">
    <location>
        <begin position="138"/>
        <end position="155"/>
    </location>
</feature>
<feature type="transmembrane region" description="Helical" evidence="10">
    <location>
        <begin position="83"/>
        <end position="107"/>
    </location>
</feature>
<proteinExistence type="predicted"/>
<feature type="transmembrane region" description="Helical" evidence="10">
    <location>
        <begin position="18"/>
        <end position="39"/>
    </location>
</feature>
<feature type="transmembrane region" description="Helical" evidence="10">
    <location>
        <begin position="51"/>
        <end position="71"/>
    </location>
</feature>
<evidence type="ECO:0000256" key="2">
    <source>
        <dbReference type="ARBA" id="ARBA00022448"/>
    </source>
</evidence>
<evidence type="ECO:0000256" key="1">
    <source>
        <dbReference type="ARBA" id="ARBA00004651"/>
    </source>
</evidence>
<dbReference type="PANTHER" id="PTHR32024:SF1">
    <property type="entry name" value="KTR SYSTEM POTASSIUM UPTAKE PROTEIN B"/>
    <property type="match status" value="1"/>
</dbReference>
<evidence type="ECO:0000256" key="4">
    <source>
        <dbReference type="ARBA" id="ARBA00022538"/>
    </source>
</evidence>
<dbReference type="NCBIfam" id="TIGR00933">
    <property type="entry name" value="2a38"/>
    <property type="match status" value="1"/>
</dbReference>
<name>U2E6P2_9MOLU</name>
<evidence type="ECO:0000256" key="7">
    <source>
        <dbReference type="ARBA" id="ARBA00022989"/>
    </source>
</evidence>
<evidence type="ECO:0000256" key="6">
    <source>
        <dbReference type="ARBA" id="ARBA00022958"/>
    </source>
</evidence>
<keyword evidence="2" id="KW-0813">Transport</keyword>
<organism evidence="11 12">
    <name type="scientific">Haloplasma contractile SSD-17B</name>
    <dbReference type="NCBI Taxonomy" id="1033810"/>
    <lineage>
        <taxon>Bacteria</taxon>
        <taxon>Bacillati</taxon>
        <taxon>Mycoplasmatota</taxon>
        <taxon>Mollicutes</taxon>
        <taxon>Haloplasmatales</taxon>
        <taxon>Haloplasmataceae</taxon>
        <taxon>Haloplasma</taxon>
    </lineage>
</organism>
<dbReference type="GO" id="GO:0005886">
    <property type="term" value="C:plasma membrane"/>
    <property type="evidence" value="ECO:0007669"/>
    <property type="project" value="UniProtKB-SubCell"/>
</dbReference>
<dbReference type="EMBL" id="AFNU02000025">
    <property type="protein sequence ID" value="ERJ10893.1"/>
    <property type="molecule type" value="Genomic_DNA"/>
</dbReference>
<gene>
    <name evidence="11" type="ORF">HLPCO_003138</name>
</gene>
<dbReference type="STRING" id="1033810.HLPCO_003138"/>
<comment type="subcellular location">
    <subcellularLocation>
        <location evidence="1">Cell membrane</location>
        <topology evidence="1">Multi-pass membrane protein</topology>
    </subcellularLocation>
</comment>
<feature type="transmembrane region" description="Helical" evidence="10">
    <location>
        <begin position="167"/>
        <end position="186"/>
    </location>
</feature>
<feature type="transmembrane region" description="Helical" evidence="10">
    <location>
        <begin position="293"/>
        <end position="310"/>
    </location>
</feature>
<dbReference type="GO" id="GO:0008762">
    <property type="term" value="F:UDP-N-acetylmuramate dehydrogenase activity"/>
    <property type="evidence" value="ECO:0007669"/>
    <property type="project" value="UniProtKB-EC"/>
</dbReference>
<keyword evidence="11" id="KW-0560">Oxidoreductase</keyword>
<dbReference type="Pfam" id="PF02386">
    <property type="entry name" value="TrkH"/>
    <property type="match status" value="1"/>
</dbReference>
<evidence type="ECO:0000256" key="9">
    <source>
        <dbReference type="ARBA" id="ARBA00023136"/>
    </source>
</evidence>
<evidence type="ECO:0000313" key="12">
    <source>
        <dbReference type="Proteomes" id="UP000005707"/>
    </source>
</evidence>
<dbReference type="InterPro" id="IPR003445">
    <property type="entry name" value="Cat_transpt"/>
</dbReference>
<feature type="transmembrane region" description="Helical" evidence="10">
    <location>
        <begin position="317"/>
        <end position="336"/>
    </location>
</feature>
<keyword evidence="7 10" id="KW-1133">Transmembrane helix</keyword>
<feature type="transmembrane region" description="Helical" evidence="10">
    <location>
        <begin position="233"/>
        <end position="253"/>
    </location>
</feature>
<comment type="caution">
    <text evidence="11">The sequence shown here is derived from an EMBL/GenBank/DDBJ whole genome shotgun (WGS) entry which is preliminary data.</text>
</comment>
<evidence type="ECO:0000256" key="5">
    <source>
        <dbReference type="ARBA" id="ARBA00022692"/>
    </source>
</evidence>
<evidence type="ECO:0000313" key="11">
    <source>
        <dbReference type="EMBL" id="ERJ10893.1"/>
    </source>
</evidence>
<dbReference type="AlphaFoldDB" id="U2E6P2"/>
<reference evidence="11 12" key="1">
    <citation type="journal article" date="2011" name="J. Bacteriol.">
        <title>Genome sequence of Haloplasma contractile, an unusual contractile bacterium from a deep-sea anoxic brine lake.</title>
        <authorList>
            <person name="Antunes A."/>
            <person name="Alam I."/>
            <person name="El Dorry H."/>
            <person name="Siam R."/>
            <person name="Robertson A."/>
            <person name="Bajic V.B."/>
            <person name="Stingl U."/>
        </authorList>
    </citation>
    <scope>NUCLEOTIDE SEQUENCE [LARGE SCALE GENOMIC DNA]</scope>
    <source>
        <strain evidence="11 12">SSD-17B</strain>
    </source>
</reference>
<keyword evidence="4" id="KW-0633">Potassium transport</keyword>
<keyword evidence="3" id="KW-1003">Cell membrane</keyword>